<reference evidence="1 2" key="1">
    <citation type="journal article" date="2021" name="Commun. Biol.">
        <title>Genomic insights into the host specific adaptation of the Pneumocystis genus.</title>
        <authorList>
            <person name="Cisse O.H."/>
            <person name="Ma L."/>
            <person name="Dekker J.P."/>
            <person name="Khil P.P."/>
            <person name="Youn J.-H."/>
            <person name="Brenchley J.M."/>
            <person name="Blair R."/>
            <person name="Pahar B."/>
            <person name="Chabe M."/>
            <person name="Van Rompay K.K.A."/>
            <person name="Keesler R."/>
            <person name="Sukura A."/>
            <person name="Hirsch V."/>
            <person name="Kutty G."/>
            <person name="Liu Y."/>
            <person name="Peng L."/>
            <person name="Chen J."/>
            <person name="Song J."/>
            <person name="Weissenbacher-Lang C."/>
            <person name="Xu J."/>
            <person name="Upham N.S."/>
            <person name="Stajich J.E."/>
            <person name="Cuomo C.A."/>
            <person name="Cushion M.T."/>
            <person name="Kovacs J.A."/>
        </authorList>
    </citation>
    <scope>NUCLEOTIDE SEQUENCE [LARGE SCALE GENOMIC DNA]</scope>
    <source>
        <strain evidence="1 2">RABM</strain>
    </source>
</reference>
<proteinExistence type="predicted"/>
<protein>
    <submittedName>
        <fullName evidence="1">Uncharacterized protein</fullName>
    </submittedName>
</protein>
<organism evidence="1 2">
    <name type="scientific">Pneumocystis oryctolagi</name>
    <dbReference type="NCBI Taxonomy" id="42067"/>
    <lineage>
        <taxon>Eukaryota</taxon>
        <taxon>Fungi</taxon>
        <taxon>Dikarya</taxon>
        <taxon>Ascomycota</taxon>
        <taxon>Taphrinomycotina</taxon>
        <taxon>Pneumocystomycetes</taxon>
        <taxon>Pneumocystaceae</taxon>
        <taxon>Pneumocystis</taxon>
    </lineage>
</organism>
<evidence type="ECO:0000313" key="2">
    <source>
        <dbReference type="Proteomes" id="UP000768646"/>
    </source>
</evidence>
<name>A0ACB7CFI2_9ASCO</name>
<evidence type="ECO:0000313" key="1">
    <source>
        <dbReference type="EMBL" id="KAG4306534.1"/>
    </source>
</evidence>
<gene>
    <name evidence="1" type="ORF">PORY_000522</name>
</gene>
<keyword evidence="2" id="KW-1185">Reference proteome</keyword>
<accession>A0ACB7CFI2</accession>
<sequence length="707" mass="81039">MKFFGFRWIGFILFWNTISIYARRGIGTQSLSTCMENSGLMATIFRITYYPDMEKVVYRVDGMTSIEGEVLVNVIVIAYGIQVLNKTIDPCILKMPNLCYLQPGPLTQIEGESEVPLDISSHIPGIVYAIPDIDALVKITIYDKYTKELKACQAIFGMMSAKMPPIVRSWTQNFQWTMGIINLGFMQKIFTWYIKSTGGTPVFYHYPSFRHSVIVEKRNLVSLGKRAFDNYNVKNIILRGINRVAYNEGIEPTNLFITSFSFFLIMIFTIILGFGLFRIFLHYSPKTRWIPKERFFGFKNEWKDLLKGAVYRLLLIGYPQLSVLCIWELIARDSIGAIIYSILTLIITTSLLTYATYKVIVLARRSLKFHKTAAYILYSDSKILTRWGSLYIQFSASAYYFIIPLLFFILLRSMFIALSQNNPLVQAIAFFIIQLTYFSLIVYIRPFLDRKTNIFSATVAGIDLLNSIFMLIFSDESHISDIIVAIFGIIFFIINCAFALILLILLIIVSIYAIVSENPDILHEQIEDDRSEFIKSKTNFFSDVELNLPKQTNGSEFKEMSKAKDSLSSYNGSYSSINKTNTKFDKSINYVPSHDLITSYISQNSSTIPPLVPFKSDMRSSNDSLVKDLQNNTKDDYKYISCGESDVNSYFPTYKPPLTAQKPHFTHYQDSHSMSFSDLPPQQYIPGAPKKTRNYGLYYNAYTNKAL</sequence>
<comment type="caution">
    <text evidence="1">The sequence shown here is derived from an EMBL/GenBank/DDBJ whole genome shotgun (WGS) entry which is preliminary data.</text>
</comment>
<dbReference type="EMBL" id="JABTEG010000001">
    <property type="protein sequence ID" value="KAG4306534.1"/>
    <property type="molecule type" value="Genomic_DNA"/>
</dbReference>
<dbReference type="Proteomes" id="UP000768646">
    <property type="component" value="Unassembled WGS sequence"/>
</dbReference>